<proteinExistence type="predicted"/>
<evidence type="ECO:0000313" key="2">
    <source>
        <dbReference type="EMBL" id="GBO19206.1"/>
    </source>
</evidence>
<protein>
    <submittedName>
        <fullName evidence="2">Uncharacterized protein</fullName>
    </submittedName>
</protein>
<feature type="non-terminal residue" evidence="2">
    <location>
        <position position="46"/>
    </location>
</feature>
<comment type="caution">
    <text evidence="2">The sequence shown here is derived from an EMBL/GenBank/DDBJ whole genome shotgun (WGS) entry which is preliminary data.</text>
</comment>
<dbReference type="Proteomes" id="UP000499080">
    <property type="component" value="Unassembled WGS sequence"/>
</dbReference>
<name>A0A4Y2V565_ARAVE</name>
<feature type="region of interest" description="Disordered" evidence="1">
    <location>
        <begin position="22"/>
        <end position="46"/>
    </location>
</feature>
<keyword evidence="3" id="KW-1185">Reference proteome</keyword>
<dbReference type="AlphaFoldDB" id="A0A4Y2V565"/>
<organism evidence="2 3">
    <name type="scientific">Araneus ventricosus</name>
    <name type="common">Orbweaver spider</name>
    <name type="synonym">Epeira ventricosa</name>
    <dbReference type="NCBI Taxonomy" id="182803"/>
    <lineage>
        <taxon>Eukaryota</taxon>
        <taxon>Metazoa</taxon>
        <taxon>Ecdysozoa</taxon>
        <taxon>Arthropoda</taxon>
        <taxon>Chelicerata</taxon>
        <taxon>Arachnida</taxon>
        <taxon>Araneae</taxon>
        <taxon>Araneomorphae</taxon>
        <taxon>Entelegynae</taxon>
        <taxon>Araneoidea</taxon>
        <taxon>Araneidae</taxon>
        <taxon>Araneus</taxon>
    </lineage>
</organism>
<reference evidence="2 3" key="1">
    <citation type="journal article" date="2019" name="Sci. Rep.">
        <title>Orb-weaving spider Araneus ventricosus genome elucidates the spidroin gene catalogue.</title>
        <authorList>
            <person name="Kono N."/>
            <person name="Nakamura H."/>
            <person name="Ohtoshi R."/>
            <person name="Moran D.A.P."/>
            <person name="Shinohara A."/>
            <person name="Yoshida Y."/>
            <person name="Fujiwara M."/>
            <person name="Mori M."/>
            <person name="Tomita M."/>
            <person name="Arakawa K."/>
        </authorList>
    </citation>
    <scope>NUCLEOTIDE SEQUENCE [LARGE SCALE GENOMIC DNA]</scope>
</reference>
<sequence>MSHRSDLLSGDEIELLLNVEKNEKKERSNQLRKERVKRYYEKNKQN</sequence>
<dbReference type="EMBL" id="BGPR01042695">
    <property type="protein sequence ID" value="GBO19206.1"/>
    <property type="molecule type" value="Genomic_DNA"/>
</dbReference>
<accession>A0A4Y2V565</accession>
<gene>
    <name evidence="2" type="ORF">AVEN_185152_1</name>
</gene>
<evidence type="ECO:0000256" key="1">
    <source>
        <dbReference type="SAM" id="MobiDB-lite"/>
    </source>
</evidence>
<evidence type="ECO:0000313" key="3">
    <source>
        <dbReference type="Proteomes" id="UP000499080"/>
    </source>
</evidence>